<dbReference type="Pfam" id="PF13041">
    <property type="entry name" value="PPR_2"/>
    <property type="match status" value="1"/>
</dbReference>
<dbReference type="NCBIfam" id="TIGR00756">
    <property type="entry name" value="PPR"/>
    <property type="match status" value="2"/>
</dbReference>
<evidence type="ECO:0000256" key="2">
    <source>
        <dbReference type="ARBA" id="ARBA00022737"/>
    </source>
</evidence>
<keyword evidence="2" id="KW-0677">Repeat</keyword>
<sequence>MSQPEVIVGVMKRLKDVNVAFQYFRWVEGKTEQGNCAEVYNAFLMVMARTRNLEYLEQILEEMSVAGFGISNHVCIELVTSFVRSHKLKEAFGVIETMRKFKFRPAFSAYTTLIGALSEANIPDPMLTLFHQMQEIGYEANVHLFTTLVRVFAREGRIDAALSLLDEMKSNSFTADLVLYNVCIDCFGKVGKVDMAWKFFHEMKAQGLIPDDV</sequence>
<dbReference type="Pfam" id="PF13812">
    <property type="entry name" value="PPR_3"/>
    <property type="match status" value="1"/>
</dbReference>
<feature type="repeat" description="PPR" evidence="3">
    <location>
        <begin position="141"/>
        <end position="175"/>
    </location>
</feature>
<dbReference type="AlphaFoldDB" id="A0A392Q0N5"/>
<dbReference type="EMBL" id="LXQA010106315">
    <property type="protein sequence ID" value="MCI17628.1"/>
    <property type="molecule type" value="Genomic_DNA"/>
</dbReference>
<comment type="similarity">
    <text evidence="1">Belongs to the PPR family. P subfamily.</text>
</comment>
<dbReference type="PROSITE" id="PS51375">
    <property type="entry name" value="PPR"/>
    <property type="match status" value="2"/>
</dbReference>
<proteinExistence type="inferred from homology"/>
<dbReference type="InterPro" id="IPR002885">
    <property type="entry name" value="PPR_rpt"/>
</dbReference>
<dbReference type="PANTHER" id="PTHR47447:SF17">
    <property type="entry name" value="OS12G0638900 PROTEIN"/>
    <property type="match status" value="1"/>
</dbReference>
<dbReference type="PANTHER" id="PTHR47447">
    <property type="entry name" value="OS03G0856100 PROTEIN"/>
    <property type="match status" value="1"/>
</dbReference>
<comment type="caution">
    <text evidence="4">The sequence shown here is derived from an EMBL/GenBank/DDBJ whole genome shotgun (WGS) entry which is preliminary data.</text>
</comment>
<feature type="non-terminal residue" evidence="4">
    <location>
        <position position="213"/>
    </location>
</feature>
<dbReference type="Proteomes" id="UP000265520">
    <property type="component" value="Unassembled WGS sequence"/>
</dbReference>
<evidence type="ECO:0000256" key="1">
    <source>
        <dbReference type="ARBA" id="ARBA00007626"/>
    </source>
</evidence>
<evidence type="ECO:0000313" key="5">
    <source>
        <dbReference type="Proteomes" id="UP000265520"/>
    </source>
</evidence>
<accession>A0A392Q0N5</accession>
<dbReference type="Pfam" id="PF12854">
    <property type="entry name" value="PPR_1"/>
    <property type="match status" value="1"/>
</dbReference>
<dbReference type="Gene3D" id="1.25.40.10">
    <property type="entry name" value="Tetratricopeptide repeat domain"/>
    <property type="match status" value="2"/>
</dbReference>
<protein>
    <submittedName>
        <fullName evidence="4">Pentatricopeptide repeat-containing protein</fullName>
    </submittedName>
</protein>
<keyword evidence="5" id="KW-1185">Reference proteome</keyword>
<reference evidence="4 5" key="1">
    <citation type="journal article" date="2018" name="Front. Plant Sci.">
        <title>Red Clover (Trifolium pratense) and Zigzag Clover (T. medium) - A Picture of Genomic Similarities and Differences.</title>
        <authorList>
            <person name="Dluhosova J."/>
            <person name="Istvanek J."/>
            <person name="Nedelnik J."/>
            <person name="Repkova J."/>
        </authorList>
    </citation>
    <scope>NUCLEOTIDE SEQUENCE [LARGE SCALE GENOMIC DNA]</scope>
    <source>
        <strain evidence="5">cv. 10/8</strain>
        <tissue evidence="4">Leaf</tissue>
    </source>
</reference>
<feature type="repeat" description="PPR" evidence="3">
    <location>
        <begin position="176"/>
        <end position="210"/>
    </location>
</feature>
<name>A0A392Q0N5_9FABA</name>
<dbReference type="InterPro" id="IPR011990">
    <property type="entry name" value="TPR-like_helical_dom_sf"/>
</dbReference>
<organism evidence="4 5">
    <name type="scientific">Trifolium medium</name>
    <dbReference type="NCBI Taxonomy" id="97028"/>
    <lineage>
        <taxon>Eukaryota</taxon>
        <taxon>Viridiplantae</taxon>
        <taxon>Streptophyta</taxon>
        <taxon>Embryophyta</taxon>
        <taxon>Tracheophyta</taxon>
        <taxon>Spermatophyta</taxon>
        <taxon>Magnoliopsida</taxon>
        <taxon>eudicotyledons</taxon>
        <taxon>Gunneridae</taxon>
        <taxon>Pentapetalae</taxon>
        <taxon>rosids</taxon>
        <taxon>fabids</taxon>
        <taxon>Fabales</taxon>
        <taxon>Fabaceae</taxon>
        <taxon>Papilionoideae</taxon>
        <taxon>50 kb inversion clade</taxon>
        <taxon>NPAAA clade</taxon>
        <taxon>Hologalegina</taxon>
        <taxon>IRL clade</taxon>
        <taxon>Trifolieae</taxon>
        <taxon>Trifolium</taxon>
    </lineage>
</organism>
<evidence type="ECO:0000256" key="3">
    <source>
        <dbReference type="PROSITE-ProRule" id="PRU00708"/>
    </source>
</evidence>
<evidence type="ECO:0000313" key="4">
    <source>
        <dbReference type="EMBL" id="MCI17628.1"/>
    </source>
</evidence>